<dbReference type="InterPro" id="IPR048389">
    <property type="entry name" value="YciQ-like_C"/>
</dbReference>
<dbReference type="EMBL" id="FMXB01000019">
    <property type="protein sequence ID" value="SDA66552.1"/>
    <property type="molecule type" value="Genomic_DNA"/>
</dbReference>
<evidence type="ECO:0000259" key="3">
    <source>
        <dbReference type="Pfam" id="PF20990"/>
    </source>
</evidence>
<organism evidence="4 5">
    <name type="scientific">Methanobrevibacter millerae</name>
    <dbReference type="NCBI Taxonomy" id="230361"/>
    <lineage>
        <taxon>Archaea</taxon>
        <taxon>Methanobacteriati</taxon>
        <taxon>Methanobacteriota</taxon>
        <taxon>Methanomada group</taxon>
        <taxon>Methanobacteria</taxon>
        <taxon>Methanobacteriales</taxon>
        <taxon>Methanobacteriaceae</taxon>
        <taxon>Methanobrevibacter</taxon>
    </lineage>
</organism>
<evidence type="ECO:0000256" key="1">
    <source>
        <dbReference type="SAM" id="Phobius"/>
    </source>
</evidence>
<gene>
    <name evidence="4" type="ORF">SAMN02910315_02017</name>
</gene>
<keyword evidence="1" id="KW-1133">Transmembrane helix</keyword>
<evidence type="ECO:0000313" key="5">
    <source>
        <dbReference type="Proteomes" id="UP000323439"/>
    </source>
</evidence>
<dbReference type="Pfam" id="PF09972">
    <property type="entry name" value="DUF2207"/>
    <property type="match status" value="1"/>
</dbReference>
<keyword evidence="5" id="KW-1185">Reference proteome</keyword>
<dbReference type="RefSeq" id="WP_149732510.1">
    <property type="nucleotide sequence ID" value="NZ_FMXB01000019.1"/>
</dbReference>
<name>A0A1G5X8H0_9EURY</name>
<reference evidence="4 5" key="1">
    <citation type="submission" date="2016-10" db="EMBL/GenBank/DDBJ databases">
        <authorList>
            <person name="Varghese N."/>
            <person name="Submissions S."/>
        </authorList>
    </citation>
    <scope>NUCLEOTIDE SEQUENCE [LARGE SCALE GENOMIC DNA]</scope>
    <source>
        <strain evidence="4 5">DSM 16643</strain>
    </source>
</reference>
<feature type="domain" description="Predicted membrane protein YciQ-like C-terminal" evidence="3">
    <location>
        <begin position="281"/>
        <end position="531"/>
    </location>
</feature>
<protein>
    <submittedName>
        <fullName evidence="4">Uncharacterized membrane protein</fullName>
    </submittedName>
</protein>
<feature type="transmembrane region" description="Helical" evidence="1">
    <location>
        <begin position="448"/>
        <end position="468"/>
    </location>
</feature>
<feature type="transmembrane region" description="Helical" evidence="1">
    <location>
        <begin position="417"/>
        <end position="442"/>
    </location>
</feature>
<accession>A0A1G5X8H0</accession>
<evidence type="ECO:0000259" key="2">
    <source>
        <dbReference type="Pfam" id="PF09972"/>
    </source>
</evidence>
<proteinExistence type="predicted"/>
<dbReference type="Proteomes" id="UP000323439">
    <property type="component" value="Unassembled WGS sequence"/>
</dbReference>
<dbReference type="AlphaFoldDB" id="A0A1G5X8H0"/>
<sequence length="595" mass="66333">MDHKKIAVAVLLSLVILSSANAIYAGDDRDYSIIDSLIELTINSNGLLHVNESYTYSFDGTFNGVYRDIPLKEGESIDNISVYIDGAYGTYEESESNGQKHLKVYLWADKAHTKKIHDQEVTITYSYDMKNVVTLYNDIGSLQYKLWGENWDCDVEHLKTIVHLPGSNDINYYLNPEYYNLSDSINGNIITAETTKIPSGEFYELQVLMPLSDFTDAQYAKHVNVDGKDQIMQKQAEYKGSVSFWGTVFTVLSAIGILSPLSLVYAYLKYGREPKVNYEGIYERELPTDDPPAMVNALIDNKSNIGEPNLKGFEATIMDLIDRKVFKMHVEEGEHTKDLILEFDESKYDSLAKHEQTVYNTLENFSDNGLLNVSKLSSQLNNETSGKYFERKFEQWKDDIANEYLGKERISEYFNDAGSTFGSGFTVGGVLLAVIFGAVSMFSNHPSSGLLMIGAVVLGVFSIGVSFLPEDILGQWTPEGRVYYLKWNNFKKFLKDNSLINEHPPESIVIWNKYLVYGTALGVADEVYKAMKLHVPKIHDDDYYYGDLYWFHSYAGLSMLNSAFNDGISAANPSSSGGGFGGVGGGSGGGGGGAF</sequence>
<keyword evidence="1" id="KW-0472">Membrane</keyword>
<dbReference type="InterPro" id="IPR018702">
    <property type="entry name" value="DUF2207"/>
</dbReference>
<dbReference type="OrthoDB" id="137138at2157"/>
<keyword evidence="1" id="KW-0812">Transmembrane</keyword>
<evidence type="ECO:0000313" key="4">
    <source>
        <dbReference type="EMBL" id="SDA66552.1"/>
    </source>
</evidence>
<dbReference type="Pfam" id="PF20990">
    <property type="entry name" value="DUF2207_C"/>
    <property type="match status" value="1"/>
</dbReference>
<feature type="transmembrane region" description="Helical" evidence="1">
    <location>
        <begin position="244"/>
        <end position="268"/>
    </location>
</feature>
<feature type="domain" description="DUF2207" evidence="2">
    <location>
        <begin position="38"/>
        <end position="209"/>
    </location>
</feature>